<dbReference type="RefSeq" id="XP_018061516.1">
    <property type="nucleotide sequence ID" value="XM_018223313.1"/>
</dbReference>
<dbReference type="PANTHER" id="PTHR47706:SF1">
    <property type="entry name" value="CIPA-LIKE, PUTATIVE (AFU_ORTHOLOGUE AFUA_1G12460)-RELATED"/>
    <property type="match status" value="1"/>
</dbReference>
<dbReference type="PANTHER" id="PTHR47706">
    <property type="entry name" value="NMRA-LIKE FAMILY PROTEIN"/>
    <property type="match status" value="1"/>
</dbReference>
<dbReference type="InterPro" id="IPR036291">
    <property type="entry name" value="NAD(P)-bd_dom_sf"/>
</dbReference>
<dbReference type="InParanoid" id="A0A132B495"/>
<feature type="transmembrane region" description="Helical" evidence="3">
    <location>
        <begin position="33"/>
        <end position="56"/>
    </location>
</feature>
<evidence type="ECO:0000313" key="5">
    <source>
        <dbReference type="EMBL" id="KUJ07161.1"/>
    </source>
</evidence>
<dbReference type="GeneID" id="28833039"/>
<feature type="domain" description="NmrA-like" evidence="4">
    <location>
        <begin position="46"/>
        <end position="261"/>
    </location>
</feature>
<dbReference type="SUPFAM" id="SSF51735">
    <property type="entry name" value="NAD(P)-binding Rossmann-fold domains"/>
    <property type="match status" value="1"/>
</dbReference>
<dbReference type="GO" id="GO:0016491">
    <property type="term" value="F:oxidoreductase activity"/>
    <property type="evidence" value="ECO:0007669"/>
    <property type="project" value="UniProtKB-KW"/>
</dbReference>
<gene>
    <name evidence="5" type="ORF">LY89DRAFT_789952</name>
</gene>
<protein>
    <submittedName>
        <fullName evidence="5">NAD(P)-binding protein</fullName>
    </submittedName>
</protein>
<evidence type="ECO:0000256" key="3">
    <source>
        <dbReference type="SAM" id="Phobius"/>
    </source>
</evidence>
<evidence type="ECO:0000259" key="4">
    <source>
        <dbReference type="Pfam" id="PF05368"/>
    </source>
</evidence>
<dbReference type="InterPro" id="IPR045312">
    <property type="entry name" value="PCBER-like"/>
</dbReference>
<dbReference type="Gene3D" id="3.40.50.720">
    <property type="entry name" value="NAD(P)-binding Rossmann-like Domain"/>
    <property type="match status" value="1"/>
</dbReference>
<keyword evidence="3" id="KW-1133">Transmembrane helix</keyword>
<keyword evidence="6" id="KW-1185">Reference proteome</keyword>
<keyword evidence="3" id="KW-0472">Membrane</keyword>
<dbReference type="EMBL" id="KQ947441">
    <property type="protein sequence ID" value="KUJ07161.1"/>
    <property type="molecule type" value="Genomic_DNA"/>
</dbReference>
<organism evidence="5 6">
    <name type="scientific">Mollisia scopiformis</name>
    <name type="common">Conifer needle endophyte fungus</name>
    <name type="synonym">Phialocephala scopiformis</name>
    <dbReference type="NCBI Taxonomy" id="149040"/>
    <lineage>
        <taxon>Eukaryota</taxon>
        <taxon>Fungi</taxon>
        <taxon>Dikarya</taxon>
        <taxon>Ascomycota</taxon>
        <taxon>Pezizomycotina</taxon>
        <taxon>Leotiomycetes</taxon>
        <taxon>Helotiales</taxon>
        <taxon>Mollisiaceae</taxon>
        <taxon>Mollisia</taxon>
    </lineage>
</organism>
<dbReference type="CDD" id="cd05259">
    <property type="entry name" value="PCBER_SDR_a"/>
    <property type="match status" value="1"/>
</dbReference>
<evidence type="ECO:0000313" key="6">
    <source>
        <dbReference type="Proteomes" id="UP000070700"/>
    </source>
</evidence>
<dbReference type="InterPro" id="IPR051609">
    <property type="entry name" value="NmrA/Isoflavone_reductase-like"/>
</dbReference>
<keyword evidence="3" id="KW-0812">Transmembrane</keyword>
<dbReference type="OrthoDB" id="9974981at2759"/>
<keyword evidence="2" id="KW-0560">Oxidoreductase</keyword>
<sequence>MEGVGAVANVRREMLPIKTIYANTNLSRRTAILLSYAIFIISIINSVAIAGASGALGPHVLKGLIDTKFQVKILTRSKKPGEFDACPGVEVAEVDFTSVESLTAALKGIDAVVSTVAGTAIKYQTVLIDAAAAAGVKRFIPSEYGSVTTNPKLEKFPLYENVFMIRRHLQEKADAGLMSWTVLACGAFMESLLVPGAAGLLDFAERKALLLDEGDNRLSCNSLATSGKAIAAILKNTKATKNRVVKISEVILTPNQLLNMAQRMRPQDK</sequence>
<reference evidence="5 6" key="1">
    <citation type="submission" date="2015-10" db="EMBL/GenBank/DDBJ databases">
        <title>Full genome of DAOMC 229536 Phialocephala scopiformis, a fungal endophyte of spruce producing the potent anti-insectan compound rugulosin.</title>
        <authorList>
            <consortium name="DOE Joint Genome Institute"/>
            <person name="Walker A.K."/>
            <person name="Frasz S.L."/>
            <person name="Seifert K.A."/>
            <person name="Miller J.D."/>
            <person name="Mondo S.J."/>
            <person name="Labutti K."/>
            <person name="Lipzen A."/>
            <person name="Dockter R."/>
            <person name="Kennedy M."/>
            <person name="Grigoriev I.V."/>
            <person name="Spatafora J.W."/>
        </authorList>
    </citation>
    <scope>NUCLEOTIDE SEQUENCE [LARGE SCALE GENOMIC DNA]</scope>
    <source>
        <strain evidence="5 6">CBS 120377</strain>
    </source>
</reference>
<dbReference type="STRING" id="149040.A0A132B495"/>
<accession>A0A132B495</accession>
<evidence type="ECO:0000256" key="2">
    <source>
        <dbReference type="ARBA" id="ARBA00023002"/>
    </source>
</evidence>
<evidence type="ECO:0000256" key="1">
    <source>
        <dbReference type="ARBA" id="ARBA00022857"/>
    </source>
</evidence>
<dbReference type="Pfam" id="PF05368">
    <property type="entry name" value="NmrA"/>
    <property type="match status" value="1"/>
</dbReference>
<keyword evidence="1" id="KW-0521">NADP</keyword>
<proteinExistence type="predicted"/>
<name>A0A132B495_MOLSC</name>
<dbReference type="Proteomes" id="UP000070700">
    <property type="component" value="Unassembled WGS sequence"/>
</dbReference>
<dbReference type="AlphaFoldDB" id="A0A132B495"/>
<dbReference type="KEGG" id="psco:LY89DRAFT_789952"/>
<dbReference type="InterPro" id="IPR008030">
    <property type="entry name" value="NmrA-like"/>
</dbReference>